<dbReference type="Proteomes" id="UP001497512">
    <property type="component" value="Chromosome 6"/>
</dbReference>
<evidence type="ECO:0000256" key="1">
    <source>
        <dbReference type="SAM" id="MobiDB-lite"/>
    </source>
</evidence>
<feature type="compositionally biased region" description="Low complexity" evidence="1">
    <location>
        <begin position="244"/>
        <end position="260"/>
    </location>
</feature>
<protein>
    <recommendedName>
        <fullName evidence="4">Cellular-myelocytomatosis proto-oncogene</fullName>
    </recommendedName>
</protein>
<dbReference type="EMBL" id="OZ019898">
    <property type="protein sequence ID" value="CAK9229356.1"/>
    <property type="molecule type" value="Genomic_DNA"/>
</dbReference>
<evidence type="ECO:0000313" key="3">
    <source>
        <dbReference type="Proteomes" id="UP001497512"/>
    </source>
</evidence>
<accession>A0ABP0UV88</accession>
<name>A0ABP0UV88_9BRYO</name>
<feature type="compositionally biased region" description="Basic residues" evidence="1">
    <location>
        <begin position="223"/>
        <end position="236"/>
    </location>
</feature>
<feature type="region of interest" description="Disordered" evidence="1">
    <location>
        <begin position="147"/>
        <end position="184"/>
    </location>
</feature>
<feature type="compositionally biased region" description="Polar residues" evidence="1">
    <location>
        <begin position="160"/>
        <end position="173"/>
    </location>
</feature>
<reference evidence="2" key="1">
    <citation type="submission" date="2024-02" db="EMBL/GenBank/DDBJ databases">
        <authorList>
            <consortium name="ELIXIR-Norway"/>
            <consortium name="Elixir Norway"/>
        </authorList>
    </citation>
    <scope>NUCLEOTIDE SEQUENCE</scope>
</reference>
<organism evidence="2 3">
    <name type="scientific">Sphagnum troendelagicum</name>
    <dbReference type="NCBI Taxonomy" id="128251"/>
    <lineage>
        <taxon>Eukaryota</taxon>
        <taxon>Viridiplantae</taxon>
        <taxon>Streptophyta</taxon>
        <taxon>Embryophyta</taxon>
        <taxon>Bryophyta</taxon>
        <taxon>Sphagnophytina</taxon>
        <taxon>Sphagnopsida</taxon>
        <taxon>Sphagnales</taxon>
        <taxon>Sphagnaceae</taxon>
        <taxon>Sphagnum</taxon>
    </lineage>
</organism>
<feature type="region of interest" description="Disordered" evidence="1">
    <location>
        <begin position="221"/>
        <end position="282"/>
    </location>
</feature>
<gene>
    <name evidence="2" type="ORF">CSSPTR1EN2_LOCUS19692</name>
</gene>
<evidence type="ECO:0008006" key="4">
    <source>
        <dbReference type="Google" id="ProtNLM"/>
    </source>
</evidence>
<feature type="region of interest" description="Disordered" evidence="1">
    <location>
        <begin position="70"/>
        <end position="97"/>
    </location>
</feature>
<sequence>MAFERGSSCRASSCVGLAGPAFLRGHLIYDDISEAVEELDRSNNVSDGKFDMAEDERVAEAVMEKSISMLDNAGDYPVETSEKQKDESSGDTSAEVSLNFNPSHAPTMQDNFVVPAKELVTVDGVGEYVHLTVPILPFSVASDNEAMKTASEKDSGESVDLQSSHTLLGTSPAATGDNEEETTSRELIRVVTRCKEHARVKSPKPTKAYKVSRHFINSATMQGRKKTTRNAGKPHRRVVEEEGSLTSTTSSEGDTSNSSDYNLEAGESKGFELPVASLVMKE</sequence>
<keyword evidence="3" id="KW-1185">Reference proteome</keyword>
<evidence type="ECO:0000313" key="2">
    <source>
        <dbReference type="EMBL" id="CAK9229356.1"/>
    </source>
</evidence>
<proteinExistence type="predicted"/>